<evidence type="ECO:0000256" key="3">
    <source>
        <dbReference type="ARBA" id="ARBA00023270"/>
    </source>
</evidence>
<dbReference type="GO" id="GO:0016832">
    <property type="term" value="F:aldehyde-lyase activity"/>
    <property type="evidence" value="ECO:0007669"/>
    <property type="project" value="InterPro"/>
</dbReference>
<dbReference type="Proteomes" id="UP000199017">
    <property type="component" value="Unassembled WGS sequence"/>
</dbReference>
<keyword evidence="5" id="KW-1185">Reference proteome</keyword>
<evidence type="ECO:0000256" key="1">
    <source>
        <dbReference type="ARBA" id="ARBA00004496"/>
    </source>
</evidence>
<dbReference type="PANTHER" id="PTHR10683:SF36">
    <property type="entry name" value="TRANSALDOLASE"/>
    <property type="match status" value="1"/>
</dbReference>
<evidence type="ECO:0000313" key="4">
    <source>
        <dbReference type="EMBL" id="SDI48617.1"/>
    </source>
</evidence>
<evidence type="ECO:0000256" key="2">
    <source>
        <dbReference type="ARBA" id="ARBA00022490"/>
    </source>
</evidence>
<name>A0A1G8KZ41_9BACI</name>
<proteinExistence type="predicted"/>
<keyword evidence="2" id="KW-0963">Cytoplasm</keyword>
<protein>
    <submittedName>
        <fullName evidence="4">Fructose-6-phosphate aldolase 2</fullName>
    </submittedName>
</protein>
<dbReference type="AlphaFoldDB" id="A0A1G8KZ41"/>
<sequence>MKILIDSANIEKINRLSEIYYVHGITTNPSILAKEESYPEKSLSQISNVIDEKMEFHIQVLAETAEDMLKEANHILNTYGRSVYIKVPVSEEGFKAIKWLAKDGVKTTATAVFSVQQGILAALAGAHYIAPYVNRIDNFNGNGIKLIQRLSELFEKKQIKTKILAASFKNTKQIEDAFLAGAHTVTVPPDLLDKMGSHKGTDEGIKGFIHDYEAVFK</sequence>
<dbReference type="GO" id="GO:0005975">
    <property type="term" value="P:carbohydrate metabolic process"/>
    <property type="evidence" value="ECO:0007669"/>
    <property type="project" value="InterPro"/>
</dbReference>
<dbReference type="CDD" id="cd00956">
    <property type="entry name" value="Transaldolase_FSA"/>
    <property type="match status" value="1"/>
</dbReference>
<dbReference type="EMBL" id="FNDU01000008">
    <property type="protein sequence ID" value="SDI48617.1"/>
    <property type="molecule type" value="Genomic_DNA"/>
</dbReference>
<dbReference type="FunFam" id="3.20.20.70:FF:000018">
    <property type="entry name" value="Probable transaldolase"/>
    <property type="match status" value="1"/>
</dbReference>
<dbReference type="SUPFAM" id="SSF51569">
    <property type="entry name" value="Aldolase"/>
    <property type="match status" value="1"/>
</dbReference>
<dbReference type="Gene3D" id="3.20.20.70">
    <property type="entry name" value="Aldolase class I"/>
    <property type="match status" value="1"/>
</dbReference>
<dbReference type="PANTHER" id="PTHR10683">
    <property type="entry name" value="TRANSALDOLASE"/>
    <property type="match status" value="1"/>
</dbReference>
<accession>A0A1G8KZ41</accession>
<dbReference type="PROSITE" id="PS01054">
    <property type="entry name" value="TRANSALDOLASE_1"/>
    <property type="match status" value="1"/>
</dbReference>
<evidence type="ECO:0000313" key="5">
    <source>
        <dbReference type="Proteomes" id="UP000199017"/>
    </source>
</evidence>
<organism evidence="4 5">
    <name type="scientific">Alteribacillus bidgolensis</name>
    <dbReference type="NCBI Taxonomy" id="930129"/>
    <lineage>
        <taxon>Bacteria</taxon>
        <taxon>Bacillati</taxon>
        <taxon>Bacillota</taxon>
        <taxon>Bacilli</taxon>
        <taxon>Bacillales</taxon>
        <taxon>Bacillaceae</taxon>
        <taxon>Alteribacillus</taxon>
    </lineage>
</organism>
<dbReference type="OrthoDB" id="9807051at2"/>
<gene>
    <name evidence="4" type="ORF">SAMN05216352_10876</name>
</gene>
<dbReference type="Pfam" id="PF00923">
    <property type="entry name" value="TAL_FSA"/>
    <property type="match status" value="1"/>
</dbReference>
<dbReference type="InterPro" id="IPR018225">
    <property type="entry name" value="Transaldolase_AS"/>
</dbReference>
<dbReference type="InterPro" id="IPR001585">
    <property type="entry name" value="TAL/FSA"/>
</dbReference>
<dbReference type="STRING" id="930129.SAMN05216352_10876"/>
<dbReference type="GO" id="GO:0005737">
    <property type="term" value="C:cytoplasm"/>
    <property type="evidence" value="ECO:0007669"/>
    <property type="project" value="UniProtKB-SubCell"/>
</dbReference>
<reference evidence="4 5" key="1">
    <citation type="submission" date="2016-10" db="EMBL/GenBank/DDBJ databases">
        <authorList>
            <person name="de Groot N.N."/>
        </authorList>
    </citation>
    <scope>NUCLEOTIDE SEQUENCE [LARGE SCALE GENOMIC DNA]</scope>
    <source>
        <strain evidence="5">P4B,CCM 7963,CECT 7998,DSM 25260,IBRC-M 10614,KCTC 13821</strain>
    </source>
</reference>
<keyword evidence="3" id="KW-0704">Schiff base</keyword>
<dbReference type="InterPro" id="IPR033919">
    <property type="entry name" value="TSA/FSA_arc/bac"/>
</dbReference>
<dbReference type="RefSeq" id="WP_091585928.1">
    <property type="nucleotide sequence ID" value="NZ_FNDU01000008.1"/>
</dbReference>
<dbReference type="InterPro" id="IPR013785">
    <property type="entry name" value="Aldolase_TIM"/>
</dbReference>
<comment type="subcellular location">
    <subcellularLocation>
        <location evidence="1">Cytoplasm</location>
    </subcellularLocation>
</comment>